<accession>Q0IL81</accession>
<evidence type="ECO:0000259" key="1">
    <source>
        <dbReference type="PROSITE" id="PS51462"/>
    </source>
</evidence>
<dbReference type="Proteomes" id="UP000201737">
    <property type="component" value="Segment"/>
</dbReference>
<dbReference type="EMBL" id="AY394490">
    <property type="protein sequence ID" value="AAR28802.1"/>
    <property type="molecule type" value="Genomic_DNA"/>
</dbReference>
<feature type="domain" description="Nudix hydrolase" evidence="1">
    <location>
        <begin position="1"/>
        <end position="181"/>
    </location>
</feature>
<name>Q0IL81_NPVLS</name>
<evidence type="ECO:0000313" key="3">
    <source>
        <dbReference type="Proteomes" id="UP000201737"/>
    </source>
</evidence>
<dbReference type="RefSeq" id="YP_758335.1">
    <property type="nucleotide sequence ID" value="NC_008348.1"/>
</dbReference>
<keyword evidence="3" id="KW-1185">Reference proteome</keyword>
<sequence length="261" mass="30957">MRCSGLLMINDEDKAILLHASQSYQSKQQHRHRDCTCDRDDAVYKEKEEEASESTNFLEKISIPRGKWDSRDIFDYETAIREFIEETGTIFEGAYVYRRPFMLRWTDNNVNYTYMIYVALLNGSLLPLQREPNTFCVKLSRQQNNRYVVEFEDRRYLNREIQRALRIVPTRDYFRYMREHQLTTYESSNYLDFFTFVENVKNTFDSSLAPEAFFYLELRLHKWPKASIGRRPRSAAAPPIVVTTTKPKTTMMTKQPKTVGA</sequence>
<reference evidence="2 3" key="1">
    <citation type="journal article" date="2007" name="Virus Genes">
        <title>Genome sequence of Leucania seperata nucleopolyhedrovirus.</title>
        <authorList>
            <person name="Xiao H."/>
            <person name="Qi Y."/>
        </authorList>
    </citation>
    <scope>NUCLEOTIDE SEQUENCE [LARGE SCALE GENOMIC DNA]</scope>
    <source>
        <strain evidence="2 3">AH1</strain>
    </source>
</reference>
<proteinExistence type="predicted"/>
<dbReference type="SUPFAM" id="SSF55811">
    <property type="entry name" value="Nudix"/>
    <property type="match status" value="1"/>
</dbReference>
<reference evidence="2 3" key="2">
    <citation type="journal article" date="2007" name="Virus Res.">
        <title>P13 of Leucania separata multiple nuclear polyhedrosis virus affected the polyhedra and budded virions yields of AcMNPV.</title>
        <authorList>
            <person name="Du E.Q."/>
            <person name="Yan F."/>
            <person name="Jin W.X."/>
            <person name="Lu N."/>
            <person name="Xiao H.Z."/>
            <person name="Lu S.Y."/>
            <person name="Qi Y.P."/>
        </authorList>
    </citation>
    <scope>NUCLEOTIDE SEQUENCE [LARGE SCALE GENOMIC DNA]</scope>
    <source>
        <strain evidence="2 3">AH1</strain>
    </source>
</reference>
<organism evidence="2 3">
    <name type="scientific">Leucania separata nucleopolyhedrovirus</name>
    <name type="common">LsNPV</name>
    <dbReference type="NCBI Taxonomy" id="1307956"/>
    <lineage>
        <taxon>Viruses</taxon>
        <taxon>Viruses incertae sedis</taxon>
        <taxon>Naldaviricetes</taxon>
        <taxon>Lefavirales</taxon>
        <taxon>Baculoviridae</taxon>
        <taxon>Alphabaculovirus</taxon>
        <taxon>Alphabaculovirus leseparatae</taxon>
    </lineage>
</organism>
<dbReference type="InterPro" id="IPR000086">
    <property type="entry name" value="NUDIX_hydrolase_dom"/>
</dbReference>
<dbReference type="KEGG" id="vg:5176248"/>
<dbReference type="GeneID" id="5176248"/>
<protein>
    <submittedName>
        <fullName evidence="2">ORF38</fullName>
    </submittedName>
</protein>
<dbReference type="PROSITE" id="PS51462">
    <property type="entry name" value="NUDIX"/>
    <property type="match status" value="1"/>
</dbReference>
<evidence type="ECO:0000313" key="2">
    <source>
        <dbReference type="EMBL" id="AAR28802.1"/>
    </source>
</evidence>
<dbReference type="InterPro" id="IPR015797">
    <property type="entry name" value="NUDIX_hydrolase-like_dom_sf"/>
</dbReference>
<organismHost>
    <name type="scientific">Lepidoptera</name>
    <name type="common">moths &amp; butterflies</name>
    <dbReference type="NCBI Taxonomy" id="7088"/>
</organismHost>
<dbReference type="OrthoDB" id="12499at10239"/>